<name>A0A922S7Z8_SPOEX</name>
<sequence>MAYPNNIIPTTICVTLSLSRDRRDLQAACSDGNNATNVVFRILERHSRLHFAGNPGVMSVPLSVVENSNDLEAYMNVTCKREDKEFDDRGVIWVVNENYELTYIITKRFGTILFLMAREVPTAAQLELDIAQIETLKGKNGTLLCNKEIYEQFRSGH</sequence>
<dbReference type="EMBL" id="JACEFF010000920">
    <property type="protein sequence ID" value="KAH9628306.1"/>
    <property type="molecule type" value="Genomic_DNA"/>
</dbReference>
<comment type="caution">
    <text evidence="1">The sequence shown here is derived from an EMBL/GenBank/DDBJ whole genome shotgun (WGS) entry which is preliminary data.</text>
</comment>
<evidence type="ECO:0000313" key="1">
    <source>
        <dbReference type="EMBL" id="KAH9628306.1"/>
    </source>
</evidence>
<proteinExistence type="predicted"/>
<gene>
    <name evidence="1" type="ORF">HF086_017381</name>
</gene>
<accession>A0A922S7Z8</accession>
<evidence type="ECO:0000313" key="2">
    <source>
        <dbReference type="Proteomes" id="UP000814243"/>
    </source>
</evidence>
<dbReference type="AlphaFoldDB" id="A0A922S7Z8"/>
<reference evidence="1" key="1">
    <citation type="journal article" date="2021" name="G3 (Bethesda)">
        <title>Genome and transcriptome analysis of the beet armyworm Spodoptera exigua reveals targets for pest control. .</title>
        <authorList>
            <person name="Simon S."/>
            <person name="Breeschoten T."/>
            <person name="Jansen H.J."/>
            <person name="Dirks R.P."/>
            <person name="Schranz M.E."/>
            <person name="Ros V.I.D."/>
        </authorList>
    </citation>
    <scope>NUCLEOTIDE SEQUENCE</scope>
    <source>
        <strain evidence="1">TB_SE_WUR_2020</strain>
    </source>
</reference>
<protein>
    <submittedName>
        <fullName evidence="1">Uncharacterized protein</fullName>
    </submittedName>
</protein>
<organism evidence="1 2">
    <name type="scientific">Spodoptera exigua</name>
    <name type="common">Beet armyworm</name>
    <name type="synonym">Noctua fulgens</name>
    <dbReference type="NCBI Taxonomy" id="7107"/>
    <lineage>
        <taxon>Eukaryota</taxon>
        <taxon>Metazoa</taxon>
        <taxon>Ecdysozoa</taxon>
        <taxon>Arthropoda</taxon>
        <taxon>Hexapoda</taxon>
        <taxon>Insecta</taxon>
        <taxon>Pterygota</taxon>
        <taxon>Neoptera</taxon>
        <taxon>Endopterygota</taxon>
        <taxon>Lepidoptera</taxon>
        <taxon>Glossata</taxon>
        <taxon>Ditrysia</taxon>
        <taxon>Noctuoidea</taxon>
        <taxon>Noctuidae</taxon>
        <taxon>Amphipyrinae</taxon>
        <taxon>Spodoptera</taxon>
    </lineage>
</organism>
<dbReference type="Proteomes" id="UP000814243">
    <property type="component" value="Unassembled WGS sequence"/>
</dbReference>